<organism evidence="2">
    <name type="scientific">Medicago truncatula</name>
    <name type="common">Barrel medic</name>
    <name type="synonym">Medicago tribuloides</name>
    <dbReference type="NCBI Taxonomy" id="3880"/>
    <lineage>
        <taxon>Eukaryota</taxon>
        <taxon>Viridiplantae</taxon>
        <taxon>Streptophyta</taxon>
        <taxon>Embryophyta</taxon>
        <taxon>Tracheophyta</taxon>
        <taxon>Spermatophyta</taxon>
        <taxon>Magnoliopsida</taxon>
        <taxon>eudicotyledons</taxon>
        <taxon>Gunneridae</taxon>
        <taxon>Pentapetalae</taxon>
        <taxon>rosids</taxon>
        <taxon>fabids</taxon>
        <taxon>Fabales</taxon>
        <taxon>Fabaceae</taxon>
        <taxon>Papilionoideae</taxon>
        <taxon>50 kb inversion clade</taxon>
        <taxon>NPAAA clade</taxon>
        <taxon>Hologalegina</taxon>
        <taxon>IRL clade</taxon>
        <taxon>Trifolieae</taxon>
        <taxon>Medicago</taxon>
    </lineage>
</organism>
<gene>
    <name evidence="2" type="ORF">MtrunA17_Chr5g0397871</name>
</gene>
<evidence type="ECO:0000256" key="1">
    <source>
        <dbReference type="SAM" id="MobiDB-lite"/>
    </source>
</evidence>
<protein>
    <submittedName>
        <fullName evidence="2">Uncharacterized protein</fullName>
    </submittedName>
</protein>
<comment type="caution">
    <text evidence="2">The sequence shown here is derived from an EMBL/GenBank/DDBJ whole genome shotgun (WGS) entry which is preliminary data.</text>
</comment>
<dbReference type="AlphaFoldDB" id="A0A396HK09"/>
<feature type="compositionally biased region" description="Low complexity" evidence="1">
    <location>
        <begin position="18"/>
        <end position="28"/>
    </location>
</feature>
<dbReference type="Gramene" id="rna28553">
    <property type="protein sequence ID" value="RHN53626.1"/>
    <property type="gene ID" value="gene28553"/>
</dbReference>
<name>A0A396HK09_MEDTR</name>
<proteinExistence type="predicted"/>
<dbReference type="EMBL" id="PSQE01000005">
    <property type="protein sequence ID" value="RHN53626.1"/>
    <property type="molecule type" value="Genomic_DNA"/>
</dbReference>
<feature type="compositionally biased region" description="Basic and acidic residues" evidence="1">
    <location>
        <begin position="1"/>
        <end position="17"/>
    </location>
</feature>
<accession>A0A396HK09</accession>
<feature type="region of interest" description="Disordered" evidence="1">
    <location>
        <begin position="1"/>
        <end position="31"/>
    </location>
</feature>
<dbReference type="Proteomes" id="UP000265566">
    <property type="component" value="Chromosome 5"/>
</dbReference>
<sequence length="54" mass="6006">MIPDHQRKNHQQVDKFSSETASESISATPPSPIHLFAPPGFQFVYAEWSPPLVG</sequence>
<reference evidence="2" key="1">
    <citation type="journal article" date="2018" name="Nat. Plants">
        <title>Whole-genome landscape of Medicago truncatula symbiotic genes.</title>
        <authorList>
            <person name="Pecrix Y."/>
            <person name="Gamas P."/>
            <person name="Carrere S."/>
        </authorList>
    </citation>
    <scope>NUCLEOTIDE SEQUENCE</scope>
    <source>
        <tissue evidence="2">Leaves</tissue>
    </source>
</reference>
<evidence type="ECO:0000313" key="2">
    <source>
        <dbReference type="EMBL" id="RHN53626.1"/>
    </source>
</evidence>